<sequence>MPRRCLSQMYLIGDSKLWWCSRLLDDANANHKRIVMWEVLKELKDQLQFLPCNTSWIAREFLRNVKHTGTVANNPEQRNDDSGEDKAKFDKKFKKNEKAKEVVTETFEPRAVERLGAGYFIYRNLEYRARDCPKRGRLNVIVAE</sequence>
<accession>A0AAW2S455</accession>
<name>A0AAW2S455_SESRA</name>
<evidence type="ECO:0000313" key="1">
    <source>
        <dbReference type="EMBL" id="KAL0387174.1"/>
    </source>
</evidence>
<dbReference type="AlphaFoldDB" id="A0AAW2S455"/>
<dbReference type="EMBL" id="JACGWJ010000011">
    <property type="protein sequence ID" value="KAL0387174.1"/>
    <property type="molecule type" value="Genomic_DNA"/>
</dbReference>
<reference evidence="1" key="2">
    <citation type="journal article" date="2024" name="Plant">
        <title>Genomic evolution and insights into agronomic trait innovations of Sesamum species.</title>
        <authorList>
            <person name="Miao H."/>
            <person name="Wang L."/>
            <person name="Qu L."/>
            <person name="Liu H."/>
            <person name="Sun Y."/>
            <person name="Le M."/>
            <person name="Wang Q."/>
            <person name="Wei S."/>
            <person name="Zheng Y."/>
            <person name="Lin W."/>
            <person name="Duan Y."/>
            <person name="Cao H."/>
            <person name="Xiong S."/>
            <person name="Wang X."/>
            <person name="Wei L."/>
            <person name="Li C."/>
            <person name="Ma Q."/>
            <person name="Ju M."/>
            <person name="Zhao R."/>
            <person name="Li G."/>
            <person name="Mu C."/>
            <person name="Tian Q."/>
            <person name="Mei H."/>
            <person name="Zhang T."/>
            <person name="Gao T."/>
            <person name="Zhang H."/>
        </authorList>
    </citation>
    <scope>NUCLEOTIDE SEQUENCE</scope>
    <source>
        <strain evidence="1">G02</strain>
    </source>
</reference>
<comment type="caution">
    <text evidence="1">The sequence shown here is derived from an EMBL/GenBank/DDBJ whole genome shotgun (WGS) entry which is preliminary data.</text>
</comment>
<organism evidence="1">
    <name type="scientific">Sesamum radiatum</name>
    <name type="common">Black benniseed</name>
    <dbReference type="NCBI Taxonomy" id="300843"/>
    <lineage>
        <taxon>Eukaryota</taxon>
        <taxon>Viridiplantae</taxon>
        <taxon>Streptophyta</taxon>
        <taxon>Embryophyta</taxon>
        <taxon>Tracheophyta</taxon>
        <taxon>Spermatophyta</taxon>
        <taxon>Magnoliopsida</taxon>
        <taxon>eudicotyledons</taxon>
        <taxon>Gunneridae</taxon>
        <taxon>Pentapetalae</taxon>
        <taxon>asterids</taxon>
        <taxon>lamiids</taxon>
        <taxon>Lamiales</taxon>
        <taxon>Pedaliaceae</taxon>
        <taxon>Sesamum</taxon>
    </lineage>
</organism>
<proteinExistence type="predicted"/>
<gene>
    <name evidence="1" type="ORF">Sradi_2599200</name>
</gene>
<protein>
    <submittedName>
        <fullName evidence="1">Uncharacterized protein</fullName>
    </submittedName>
</protein>
<reference evidence="1" key="1">
    <citation type="submission" date="2020-06" db="EMBL/GenBank/DDBJ databases">
        <authorList>
            <person name="Li T."/>
            <person name="Hu X."/>
            <person name="Zhang T."/>
            <person name="Song X."/>
            <person name="Zhang H."/>
            <person name="Dai N."/>
            <person name="Sheng W."/>
            <person name="Hou X."/>
            <person name="Wei L."/>
        </authorList>
    </citation>
    <scope>NUCLEOTIDE SEQUENCE</scope>
    <source>
        <strain evidence="1">G02</strain>
        <tissue evidence="1">Leaf</tissue>
    </source>
</reference>